<dbReference type="RefSeq" id="WP_002973151.1">
    <property type="nucleotide sequence ID" value="NZ_AOGW02000008.1"/>
</dbReference>
<organism evidence="2 3">
    <name type="scientific">Leptospira terpstrae serovar Hualin str. LT 11-33 = ATCC 700639</name>
    <dbReference type="NCBI Taxonomy" id="1257025"/>
    <lineage>
        <taxon>Bacteria</taxon>
        <taxon>Pseudomonadati</taxon>
        <taxon>Spirochaetota</taxon>
        <taxon>Spirochaetia</taxon>
        <taxon>Leptospirales</taxon>
        <taxon>Leptospiraceae</taxon>
        <taxon>Leptospira</taxon>
    </lineage>
</organism>
<protein>
    <submittedName>
        <fullName evidence="2">Uncharacterized protein</fullName>
    </submittedName>
</protein>
<accession>N1VVA8</accession>
<proteinExistence type="predicted"/>
<dbReference type="OrthoDB" id="341391at2"/>
<comment type="caution">
    <text evidence="2">The sequence shown here is derived from an EMBL/GenBank/DDBJ whole genome shotgun (WGS) entry which is preliminary data.</text>
</comment>
<sequence length="334" mass="37048">MFQSRNILYKDLNIQKKKTMDKMFYQSFLYLLLFTSLLLVNCSEKKSDSDPSAMIGLLGLNSGTQSDQGPNDGKLEPVLPPIPPVVGQPAAPGQPLNAPVLNNPQNQVSDAPLAQDQYGIYGKILVNNISFQQPVHNQTTITAYLGRRNLKLEPDGTVVNALEFRTLTPGNPNPDGNLWFSFLHRSNEKYRLLLVARNEFGSSSKEINFSHNRDCIGAPLAPATVGDCNDHCMEASIVGGQMEFRAKYKHPGDIENLALEIYAVSVTAAPLGSNGTYYQFNPTQPPLPPGFQTVTMTISEYGKNHMCMELQSFVSFEDGIGFHDFSIFHRMRLE</sequence>
<dbReference type="Proteomes" id="UP000012371">
    <property type="component" value="Unassembled WGS sequence"/>
</dbReference>
<gene>
    <name evidence="2" type="ORF">LEP1GSC203_2214</name>
</gene>
<evidence type="ECO:0000313" key="3">
    <source>
        <dbReference type="Proteomes" id="UP000012371"/>
    </source>
</evidence>
<reference evidence="2" key="1">
    <citation type="submission" date="2013-03" db="EMBL/GenBank/DDBJ databases">
        <authorList>
            <person name="Harkins D.M."/>
            <person name="Durkin A.S."/>
            <person name="Brinkac L.M."/>
            <person name="Haft D.H."/>
            <person name="Selengut J.D."/>
            <person name="Sanka R."/>
            <person name="DePew J."/>
            <person name="Purushe J."/>
            <person name="Hartskeerl R.A."/>
            <person name="Ahmed A."/>
            <person name="van der Linden H."/>
            <person name="Goris M.G.A."/>
            <person name="Vinetz J.M."/>
            <person name="Sutton G.G."/>
            <person name="Nierman W.C."/>
            <person name="Fouts D.E."/>
        </authorList>
    </citation>
    <scope>NUCLEOTIDE SEQUENCE [LARGE SCALE GENOMIC DNA]</scope>
    <source>
        <strain evidence="2">LT 11-33</strain>
    </source>
</reference>
<feature type="region of interest" description="Disordered" evidence="1">
    <location>
        <begin position="58"/>
        <end position="83"/>
    </location>
</feature>
<dbReference type="EMBL" id="AOGW02000008">
    <property type="protein sequence ID" value="EMY62403.1"/>
    <property type="molecule type" value="Genomic_DNA"/>
</dbReference>
<keyword evidence="3" id="KW-1185">Reference proteome</keyword>
<name>N1VVA8_9LEPT</name>
<evidence type="ECO:0000313" key="2">
    <source>
        <dbReference type="EMBL" id="EMY62403.1"/>
    </source>
</evidence>
<dbReference type="AlphaFoldDB" id="N1VVA8"/>
<evidence type="ECO:0000256" key="1">
    <source>
        <dbReference type="SAM" id="MobiDB-lite"/>
    </source>
</evidence>